<evidence type="ECO:0000256" key="5">
    <source>
        <dbReference type="ARBA" id="ARBA00022573"/>
    </source>
</evidence>
<keyword evidence="6 9" id="KW-0812">Transmembrane</keyword>
<keyword evidence="7 9" id="KW-1133">Transmembrane helix</keyword>
<comment type="subcellular location">
    <subcellularLocation>
        <location evidence="1 9">Cell membrane</location>
        <topology evidence="1 9">Multi-pass membrane protein</topology>
    </subcellularLocation>
</comment>
<dbReference type="HAMAP" id="MF_00024">
    <property type="entry name" value="CobD_CbiB"/>
    <property type="match status" value="1"/>
</dbReference>
<dbReference type="InterPro" id="IPR004485">
    <property type="entry name" value="Cobalamin_biosynth_CobD/CbiB"/>
</dbReference>
<protein>
    <recommendedName>
        <fullName evidence="9">Cobalamin biosynthesis protein CobD</fullName>
    </recommendedName>
</protein>
<sequence length="319" mass="35812">MSLITIWLAAITDIFWGDPNYRYHPVRIIGNAITFIEKKLRKYCLNDHALKIAGIYLTVLIVLGTYLAIYFLIAIINKYSHLFATFISIFLIYSFLALQSLVDAANDIYYSLKNEPIAQTRHKLAMIVGRDTQQLNEQQITKATVETVAENSVDGVIAPLFFLFIGGVPLMAAYKAINTLDSMVGYQNSHYKAIGWCSAKLDDIANYIPARLSLLFITASAILLKLDYKNAWKIGRRDCYQHKSPNSAWSEATVAGALNIQLGGGNYYHGIYVYKPTIGDDMNTINIEHIQQANHLIYGACAIALVSFTLIFLVLKFVF</sequence>
<accession>A0ABP9MS99</accession>
<gene>
    <name evidence="10" type="primary">cbiB</name>
    <name evidence="9" type="synonym">cobD</name>
    <name evidence="10" type="ORF">GCM10023338_12900</name>
</gene>
<dbReference type="NCBIfam" id="TIGR00380">
    <property type="entry name" value="cobal_cbiB"/>
    <property type="match status" value="1"/>
</dbReference>
<feature type="transmembrane region" description="Helical" evidence="9">
    <location>
        <begin position="55"/>
        <end position="75"/>
    </location>
</feature>
<name>A0ABP9MS99_9GAMM</name>
<evidence type="ECO:0000256" key="1">
    <source>
        <dbReference type="ARBA" id="ARBA00004651"/>
    </source>
</evidence>
<keyword evidence="4 9" id="KW-1003">Cell membrane</keyword>
<evidence type="ECO:0000256" key="9">
    <source>
        <dbReference type="HAMAP-Rule" id="MF_00024"/>
    </source>
</evidence>
<comment type="caution">
    <text evidence="9">Lacks conserved residue(s) required for the propagation of feature annotation.</text>
</comment>
<reference evidence="11" key="1">
    <citation type="journal article" date="2019" name="Int. J. Syst. Evol. Microbiol.">
        <title>The Global Catalogue of Microorganisms (GCM) 10K type strain sequencing project: providing services to taxonomists for standard genome sequencing and annotation.</title>
        <authorList>
            <consortium name="The Broad Institute Genomics Platform"/>
            <consortium name="The Broad Institute Genome Sequencing Center for Infectious Disease"/>
            <person name="Wu L."/>
            <person name="Ma J."/>
        </authorList>
    </citation>
    <scope>NUCLEOTIDE SEQUENCE [LARGE SCALE GENOMIC DNA]</scope>
    <source>
        <strain evidence="11">JCM 18424</strain>
    </source>
</reference>
<dbReference type="EMBL" id="BAABKE010000004">
    <property type="protein sequence ID" value="GAA5099428.1"/>
    <property type="molecule type" value="Genomic_DNA"/>
</dbReference>
<evidence type="ECO:0000256" key="6">
    <source>
        <dbReference type="ARBA" id="ARBA00022692"/>
    </source>
</evidence>
<evidence type="ECO:0000256" key="3">
    <source>
        <dbReference type="ARBA" id="ARBA00006263"/>
    </source>
</evidence>
<keyword evidence="8 9" id="KW-0472">Membrane</keyword>
<feature type="transmembrane region" description="Helical" evidence="9">
    <location>
        <begin position="82"/>
        <end position="102"/>
    </location>
</feature>
<comment type="similarity">
    <text evidence="3 9">Belongs to the CobD/CbiB family.</text>
</comment>
<organism evidence="10 11">
    <name type="scientific">Wohlfahrtiimonas larvae</name>
    <dbReference type="NCBI Taxonomy" id="1157986"/>
    <lineage>
        <taxon>Bacteria</taxon>
        <taxon>Pseudomonadati</taxon>
        <taxon>Pseudomonadota</taxon>
        <taxon>Gammaproteobacteria</taxon>
        <taxon>Cardiobacteriales</taxon>
        <taxon>Ignatzschineriaceae</taxon>
        <taxon>Wohlfahrtiimonas</taxon>
    </lineage>
</organism>
<feature type="transmembrane region" description="Helical" evidence="9">
    <location>
        <begin position="156"/>
        <end position="174"/>
    </location>
</feature>
<dbReference type="Proteomes" id="UP001500631">
    <property type="component" value="Unassembled WGS sequence"/>
</dbReference>
<proteinExistence type="inferred from homology"/>
<evidence type="ECO:0000256" key="4">
    <source>
        <dbReference type="ARBA" id="ARBA00022475"/>
    </source>
</evidence>
<evidence type="ECO:0000256" key="7">
    <source>
        <dbReference type="ARBA" id="ARBA00022989"/>
    </source>
</evidence>
<comment type="pathway">
    <text evidence="2 9">Cofactor biosynthesis; adenosylcobalamin biosynthesis.</text>
</comment>
<keyword evidence="5 9" id="KW-0169">Cobalamin biosynthesis</keyword>
<dbReference type="RefSeq" id="WP_077925377.1">
    <property type="nucleotide sequence ID" value="NZ_BAABKE010000004.1"/>
</dbReference>
<comment type="function">
    <text evidence="9">Converts cobyric acid to cobinamide by the addition of aminopropanol on the F carboxylic group.</text>
</comment>
<evidence type="ECO:0000256" key="2">
    <source>
        <dbReference type="ARBA" id="ARBA00004953"/>
    </source>
</evidence>
<evidence type="ECO:0000313" key="10">
    <source>
        <dbReference type="EMBL" id="GAA5099428.1"/>
    </source>
</evidence>
<dbReference type="PANTHER" id="PTHR34308:SF1">
    <property type="entry name" value="COBALAMIN BIOSYNTHESIS PROTEIN CBIB"/>
    <property type="match status" value="1"/>
</dbReference>
<dbReference type="PANTHER" id="PTHR34308">
    <property type="entry name" value="COBALAMIN BIOSYNTHESIS PROTEIN CBIB"/>
    <property type="match status" value="1"/>
</dbReference>
<feature type="transmembrane region" description="Helical" evidence="9">
    <location>
        <begin position="296"/>
        <end position="318"/>
    </location>
</feature>
<evidence type="ECO:0000313" key="11">
    <source>
        <dbReference type="Proteomes" id="UP001500631"/>
    </source>
</evidence>
<evidence type="ECO:0000256" key="8">
    <source>
        <dbReference type="ARBA" id="ARBA00023136"/>
    </source>
</evidence>
<keyword evidence="11" id="KW-1185">Reference proteome</keyword>
<comment type="caution">
    <text evidence="10">The sequence shown here is derived from an EMBL/GenBank/DDBJ whole genome shotgun (WGS) entry which is preliminary data.</text>
</comment>
<dbReference type="Pfam" id="PF03186">
    <property type="entry name" value="CobD_Cbib"/>
    <property type="match status" value="1"/>
</dbReference>